<evidence type="ECO:0000256" key="5">
    <source>
        <dbReference type="ARBA" id="ARBA00023136"/>
    </source>
</evidence>
<dbReference type="InterPro" id="IPR002549">
    <property type="entry name" value="AI-2E-like"/>
</dbReference>
<evidence type="ECO:0000256" key="6">
    <source>
        <dbReference type="SAM" id="Phobius"/>
    </source>
</evidence>
<dbReference type="RefSeq" id="WP_185682313.1">
    <property type="nucleotide sequence ID" value="NZ_JACLAU010000003.1"/>
</dbReference>
<organism evidence="7 8">
    <name type="scientific">Novosphingobium aerophilum</name>
    <dbReference type="NCBI Taxonomy" id="2839843"/>
    <lineage>
        <taxon>Bacteria</taxon>
        <taxon>Pseudomonadati</taxon>
        <taxon>Pseudomonadota</taxon>
        <taxon>Alphaproteobacteria</taxon>
        <taxon>Sphingomonadales</taxon>
        <taxon>Sphingomonadaceae</taxon>
        <taxon>Novosphingobium</taxon>
    </lineage>
</organism>
<name>A0A7X1KB70_9SPHN</name>
<feature type="transmembrane region" description="Helical" evidence="6">
    <location>
        <begin position="234"/>
        <end position="257"/>
    </location>
</feature>
<feature type="transmembrane region" description="Helical" evidence="6">
    <location>
        <begin position="12"/>
        <end position="32"/>
    </location>
</feature>
<comment type="subcellular location">
    <subcellularLocation>
        <location evidence="1">Membrane</location>
        <topology evidence="1">Multi-pass membrane protein</topology>
    </subcellularLocation>
</comment>
<dbReference type="AlphaFoldDB" id="A0A7X1KB70"/>
<feature type="transmembrane region" description="Helical" evidence="6">
    <location>
        <begin position="269"/>
        <end position="294"/>
    </location>
</feature>
<keyword evidence="3 6" id="KW-0812">Transmembrane</keyword>
<evidence type="ECO:0000256" key="4">
    <source>
        <dbReference type="ARBA" id="ARBA00022989"/>
    </source>
</evidence>
<comment type="similarity">
    <text evidence="2">Belongs to the autoinducer-2 exporter (AI-2E) (TC 2.A.86) family.</text>
</comment>
<proteinExistence type="inferred from homology"/>
<dbReference type="PANTHER" id="PTHR21716:SF4">
    <property type="entry name" value="TRANSMEMBRANE PROTEIN 245"/>
    <property type="match status" value="1"/>
</dbReference>
<dbReference type="GO" id="GO:0016020">
    <property type="term" value="C:membrane"/>
    <property type="evidence" value="ECO:0007669"/>
    <property type="project" value="UniProtKB-SubCell"/>
</dbReference>
<evidence type="ECO:0000256" key="3">
    <source>
        <dbReference type="ARBA" id="ARBA00022692"/>
    </source>
</evidence>
<keyword evidence="5 6" id="KW-0472">Membrane</keyword>
<evidence type="ECO:0000256" key="2">
    <source>
        <dbReference type="ARBA" id="ARBA00009773"/>
    </source>
</evidence>
<dbReference type="Pfam" id="PF01594">
    <property type="entry name" value="AI-2E_transport"/>
    <property type="match status" value="1"/>
</dbReference>
<feature type="transmembrane region" description="Helical" evidence="6">
    <location>
        <begin position="314"/>
        <end position="343"/>
    </location>
</feature>
<keyword evidence="8" id="KW-1185">Reference proteome</keyword>
<dbReference type="PANTHER" id="PTHR21716">
    <property type="entry name" value="TRANSMEMBRANE PROTEIN"/>
    <property type="match status" value="1"/>
</dbReference>
<gene>
    <name evidence="7" type="ORF">H7F49_04210</name>
</gene>
<dbReference type="EMBL" id="JACLAU010000003">
    <property type="protein sequence ID" value="MBC2650898.1"/>
    <property type="molecule type" value="Genomic_DNA"/>
</dbReference>
<protein>
    <submittedName>
        <fullName evidence="7">AI-2E family transporter</fullName>
    </submittedName>
</protein>
<evidence type="ECO:0000313" key="7">
    <source>
        <dbReference type="EMBL" id="MBC2650898.1"/>
    </source>
</evidence>
<evidence type="ECO:0000256" key="1">
    <source>
        <dbReference type="ARBA" id="ARBA00004141"/>
    </source>
</evidence>
<dbReference type="Proteomes" id="UP000520156">
    <property type="component" value="Unassembled WGS sequence"/>
</dbReference>
<feature type="transmembrane region" description="Helical" evidence="6">
    <location>
        <begin position="38"/>
        <end position="57"/>
    </location>
</feature>
<evidence type="ECO:0000313" key="8">
    <source>
        <dbReference type="Proteomes" id="UP000520156"/>
    </source>
</evidence>
<keyword evidence="4 6" id="KW-1133">Transmembrane helix</keyword>
<accession>A0A7X1KB70</accession>
<reference evidence="7 8" key="1">
    <citation type="submission" date="2020-08" db="EMBL/GenBank/DDBJ databases">
        <title>The genome sequence of Novosphingobium flavum 4Y4.</title>
        <authorList>
            <person name="Liu Y."/>
        </authorList>
    </citation>
    <scope>NUCLEOTIDE SEQUENCE [LARGE SCALE GENOMIC DNA]</scope>
    <source>
        <strain evidence="7 8">4Y4</strain>
    </source>
</reference>
<sequence length="371" mass="39293">MMRPPTLASLPLARVSALLLLTLASLAFVWLVTPFAGAILWAVIATILFEPLYARVLGAMPRHRNRAALVTLLTIVVAIVVPAILLGAALIEEATNLYARLRRGDSDVGRILIEAQAHLPAWLREWLAEAGLSNPGDWQSQLGLGLSRSVQTVATQLLSIGQGTLGLVLALGVMLYLTFFLLRDGRALAGRIERAIPLPPRQRALLMAKFVAVIRATVKGSLVVAVLQGLIGGIIFWLLGIPGALLWGAAMGVFSLFPAIGTGIVWVPVALYLLITGAIGQAAVLGVCGLFVIGTVDNIVRPVLVGHDARMPDYVVLIATLSGFELMGFNGFIIGPMIAGLFIAMWEAVDPALESDDALPADLATGDDQTP</sequence>
<feature type="transmembrane region" description="Helical" evidence="6">
    <location>
        <begin position="165"/>
        <end position="183"/>
    </location>
</feature>
<feature type="transmembrane region" description="Helical" evidence="6">
    <location>
        <begin position="69"/>
        <end position="91"/>
    </location>
</feature>
<comment type="caution">
    <text evidence="7">The sequence shown here is derived from an EMBL/GenBank/DDBJ whole genome shotgun (WGS) entry which is preliminary data.</text>
</comment>